<sequence length="92" mass="10563">TNVLQVIDKSRNELVKRNREKLIKIVSTLHLCGRQMIATRWHEEGESSLNRGNFIELLRWASSTDPVALSILEDSDRNATYLNPCIQNELIS</sequence>
<name>A0A8S2RB47_9BILA</name>
<reference evidence="1" key="1">
    <citation type="submission" date="2021-02" db="EMBL/GenBank/DDBJ databases">
        <authorList>
            <person name="Nowell W R."/>
        </authorList>
    </citation>
    <scope>NUCLEOTIDE SEQUENCE</scope>
</reference>
<dbReference type="EMBL" id="CAJOBH010010156">
    <property type="protein sequence ID" value="CAF4155292.1"/>
    <property type="molecule type" value="Genomic_DNA"/>
</dbReference>
<protein>
    <submittedName>
        <fullName evidence="1">Uncharacterized protein</fullName>
    </submittedName>
</protein>
<proteinExistence type="predicted"/>
<evidence type="ECO:0000313" key="1">
    <source>
        <dbReference type="EMBL" id="CAF4155292.1"/>
    </source>
</evidence>
<comment type="caution">
    <text evidence="1">The sequence shown here is derived from an EMBL/GenBank/DDBJ whole genome shotgun (WGS) entry which is preliminary data.</text>
</comment>
<dbReference type="AlphaFoldDB" id="A0A8S2RB47"/>
<accession>A0A8S2RB47</accession>
<dbReference type="Proteomes" id="UP000681967">
    <property type="component" value="Unassembled WGS sequence"/>
</dbReference>
<feature type="non-terminal residue" evidence="1">
    <location>
        <position position="92"/>
    </location>
</feature>
<feature type="non-terminal residue" evidence="1">
    <location>
        <position position="1"/>
    </location>
</feature>
<gene>
    <name evidence="1" type="ORF">BYL167_LOCUS21747</name>
</gene>
<dbReference type="PANTHER" id="PTHR45749">
    <property type="match status" value="1"/>
</dbReference>
<dbReference type="PANTHER" id="PTHR45749:SF37">
    <property type="entry name" value="OS05G0311600 PROTEIN"/>
    <property type="match status" value="1"/>
</dbReference>
<organism evidence="1 2">
    <name type="scientific">Rotaria magnacalcarata</name>
    <dbReference type="NCBI Taxonomy" id="392030"/>
    <lineage>
        <taxon>Eukaryota</taxon>
        <taxon>Metazoa</taxon>
        <taxon>Spiralia</taxon>
        <taxon>Gnathifera</taxon>
        <taxon>Rotifera</taxon>
        <taxon>Eurotatoria</taxon>
        <taxon>Bdelloidea</taxon>
        <taxon>Philodinida</taxon>
        <taxon>Philodinidae</taxon>
        <taxon>Rotaria</taxon>
    </lineage>
</organism>
<evidence type="ECO:0000313" key="2">
    <source>
        <dbReference type="Proteomes" id="UP000681967"/>
    </source>
</evidence>